<dbReference type="GeneID" id="8590454"/>
<evidence type="ECO:0000313" key="4">
    <source>
        <dbReference type="Proteomes" id="UP000008549"/>
    </source>
</evidence>
<gene>
    <name evidence="3 5" type="ORF">CBG24726</name>
    <name evidence="3" type="ORF">CBG_24726</name>
</gene>
<protein>
    <submittedName>
        <fullName evidence="3">Protein CBG24726</fullName>
    </submittedName>
</protein>
<dbReference type="AlphaFoldDB" id="A8WLC1"/>
<evidence type="ECO:0000313" key="5">
    <source>
        <dbReference type="WormBase" id="CBG24726"/>
    </source>
</evidence>
<feature type="region of interest" description="Disordered" evidence="1">
    <location>
        <begin position="593"/>
        <end position="620"/>
    </location>
</feature>
<dbReference type="RefSeq" id="XP_002648451.1">
    <property type="nucleotide sequence ID" value="XM_002648405.1"/>
</dbReference>
<feature type="transmembrane region" description="Helical" evidence="2">
    <location>
        <begin position="467"/>
        <end position="494"/>
    </location>
</feature>
<dbReference type="PANTHER" id="PTHR22941">
    <property type="entry name" value="SERPENTINE RECEPTOR"/>
    <property type="match status" value="1"/>
</dbReference>
<evidence type="ECO:0000256" key="1">
    <source>
        <dbReference type="SAM" id="MobiDB-lite"/>
    </source>
</evidence>
<dbReference type="KEGG" id="cbr:CBG_24726"/>
<keyword evidence="2" id="KW-1133">Transmembrane helix</keyword>
<feature type="transmembrane region" description="Helical" evidence="2">
    <location>
        <begin position="216"/>
        <end position="233"/>
    </location>
</feature>
<evidence type="ECO:0000256" key="2">
    <source>
        <dbReference type="SAM" id="Phobius"/>
    </source>
</evidence>
<dbReference type="CTD" id="8590454"/>
<feature type="transmembrane region" description="Helical" evidence="2">
    <location>
        <begin position="500"/>
        <end position="521"/>
    </location>
</feature>
<dbReference type="HOGENOM" id="CLU_440917_0_0_1"/>
<feature type="transmembrane region" description="Helical" evidence="2">
    <location>
        <begin position="127"/>
        <end position="151"/>
    </location>
</feature>
<keyword evidence="4" id="KW-1185">Reference proteome</keyword>
<dbReference type="InterPro" id="IPR053220">
    <property type="entry name" value="Nematode_rcpt-like_serp_H"/>
</dbReference>
<organism evidence="3 4">
    <name type="scientific">Caenorhabditis briggsae</name>
    <dbReference type="NCBI Taxonomy" id="6238"/>
    <lineage>
        <taxon>Eukaryota</taxon>
        <taxon>Metazoa</taxon>
        <taxon>Ecdysozoa</taxon>
        <taxon>Nematoda</taxon>
        <taxon>Chromadorea</taxon>
        <taxon>Rhabditida</taxon>
        <taxon>Rhabditina</taxon>
        <taxon>Rhabditomorpha</taxon>
        <taxon>Rhabditoidea</taxon>
        <taxon>Rhabditidae</taxon>
        <taxon>Peloderinae</taxon>
        <taxon>Caenorhabditis</taxon>
    </lineage>
</organism>
<reference evidence="3 4" key="2">
    <citation type="journal article" date="2011" name="PLoS Genet.">
        <title>Caenorhabditis briggsae recombinant inbred line genotypes reveal inter-strain incompatibility and the evolution of recombination.</title>
        <authorList>
            <person name="Ross J.A."/>
            <person name="Koboldt D.C."/>
            <person name="Staisch J.E."/>
            <person name="Chamberlin H.M."/>
            <person name="Gupta B.P."/>
            <person name="Miller R.D."/>
            <person name="Baird S.E."/>
            <person name="Haag E.S."/>
        </authorList>
    </citation>
    <scope>NUCLEOTIDE SEQUENCE [LARGE SCALE GENOMIC DNA]</scope>
    <source>
        <strain evidence="3 4">AF16</strain>
    </source>
</reference>
<accession>A8WLC1</accession>
<sequence>MGPTAPLWDRSFRKEPALRGVELMGTLSDLICCYQMSYGGPSFATDRCTFYTPGRQNAYRNSKKTVKVNTRLSLKYLTTEVTNYHYEISDTILGKSKNHLILALPCLPAYIRTSPIFIACEDYTYQLLLMVFFTTLACLEVLFFAISIGWHSIQQLRTKQISSKTFKMQRNFFFAVLIQIGVPMVLLLFPFGYQWMAVVCNYYNQAYNNLSMITEAMHGLVSTIVTLLVHRPYRKILFSMMTRHFGIFAHNGICCKNKRNIVSPVFLYCYGIEMQSFSDMFYYQRHRSVARWRSTVIREEIRWELRNEDFVNLDTLVYMDMEVYYYEINVYKMDDLLSVSSTVLFESWFHKFISSQIWKKARILWIALHYCSLPVLVWIAMEQAPEQDRAKDMFLELLPRIPSGFNTNHIFVLTQNSLAIVIAFTTLILILIAESLFFTMLTLLFSSENPRVSQETLRKQSGFLGKLHLQVLIPILTLIFSVAYGIISSCLGYYNQVLNNLFVSSAGFHGILSSIVLIFMYEDYRKLFRRNTVKQSPGNEMAFERRNSGVWIDANTEVGTQLKPLVTTAPDEYKSAQELIRYLEQVLVKHPGVERDKEKMESGEPMRKRIKEEESMSRRR</sequence>
<proteinExistence type="predicted"/>
<keyword evidence="2" id="KW-0812">Transmembrane</keyword>
<dbReference type="Pfam" id="PF10318">
    <property type="entry name" value="7TM_GPCR_Srh"/>
    <property type="match status" value="2"/>
</dbReference>
<dbReference type="EMBL" id="HE601105">
    <property type="protein sequence ID" value="CAP21266.1"/>
    <property type="molecule type" value="Genomic_DNA"/>
</dbReference>
<dbReference type="InterPro" id="IPR019422">
    <property type="entry name" value="7TM_GPCR_serpentine_rcpt_Srh"/>
</dbReference>
<name>A8WLC1_CAEBR</name>
<dbReference type="WormBase" id="CBG24726">
    <property type="protein sequence ID" value="CBP47610"/>
    <property type="gene ID" value="WBGene00042769"/>
</dbReference>
<feature type="transmembrane region" description="Helical" evidence="2">
    <location>
        <begin position="418"/>
        <end position="446"/>
    </location>
</feature>
<evidence type="ECO:0000313" key="3">
    <source>
        <dbReference type="EMBL" id="CAP21266.1"/>
    </source>
</evidence>
<dbReference type="PANTHER" id="PTHR22941:SF167">
    <property type="entry name" value="SERPENTINE RECEPTOR, CLASS H"/>
    <property type="match status" value="1"/>
</dbReference>
<dbReference type="eggNOG" id="ENOG502TFM3">
    <property type="taxonomic scope" value="Eukaryota"/>
</dbReference>
<dbReference type="Proteomes" id="UP000008549">
    <property type="component" value="Unassembled WGS sequence"/>
</dbReference>
<reference evidence="3 4" key="1">
    <citation type="journal article" date="2003" name="PLoS Biol.">
        <title>The genome sequence of Caenorhabditis briggsae: a platform for comparative genomics.</title>
        <authorList>
            <person name="Stein L.D."/>
            <person name="Bao Z."/>
            <person name="Blasiar D."/>
            <person name="Blumenthal T."/>
            <person name="Brent M.R."/>
            <person name="Chen N."/>
            <person name="Chinwalla A."/>
            <person name="Clarke L."/>
            <person name="Clee C."/>
            <person name="Coghlan A."/>
            <person name="Coulson A."/>
            <person name="D'Eustachio P."/>
            <person name="Fitch D.H."/>
            <person name="Fulton L.A."/>
            <person name="Fulton R.E."/>
            <person name="Griffiths-Jones S."/>
            <person name="Harris T.W."/>
            <person name="Hillier L.W."/>
            <person name="Kamath R."/>
            <person name="Kuwabara P.E."/>
            <person name="Mardis E.R."/>
            <person name="Marra M.A."/>
            <person name="Miner T.L."/>
            <person name="Minx P."/>
            <person name="Mullikin J.C."/>
            <person name="Plumb R.W."/>
            <person name="Rogers J."/>
            <person name="Schein J.E."/>
            <person name="Sohrmann M."/>
            <person name="Spieth J."/>
            <person name="Stajich J.E."/>
            <person name="Wei C."/>
            <person name="Willey D."/>
            <person name="Wilson R.K."/>
            <person name="Durbin R."/>
            <person name="Waterston R.H."/>
        </authorList>
    </citation>
    <scope>NUCLEOTIDE SEQUENCE [LARGE SCALE GENOMIC DNA]</scope>
    <source>
        <strain evidence="3 4">AF16</strain>
    </source>
</reference>
<feature type="transmembrane region" description="Helical" evidence="2">
    <location>
        <begin position="172"/>
        <end position="196"/>
    </location>
</feature>
<keyword evidence="2" id="KW-0472">Membrane</keyword>